<name>A0A2U9A377_ACIBA</name>
<organism evidence="2">
    <name type="scientific">Acinetobacter baumannii</name>
    <dbReference type="NCBI Taxonomy" id="470"/>
    <lineage>
        <taxon>Bacteria</taxon>
        <taxon>Pseudomonadati</taxon>
        <taxon>Pseudomonadota</taxon>
        <taxon>Gammaproteobacteria</taxon>
        <taxon>Moraxellales</taxon>
        <taxon>Moraxellaceae</taxon>
        <taxon>Acinetobacter</taxon>
        <taxon>Acinetobacter calcoaceticus/baumannii complex</taxon>
    </lineage>
</organism>
<feature type="transmembrane region" description="Helical" evidence="1">
    <location>
        <begin position="67"/>
        <end position="90"/>
    </location>
</feature>
<keyword evidence="1" id="KW-0472">Membrane</keyword>
<keyword evidence="1" id="KW-0812">Transmembrane</keyword>
<keyword evidence="2" id="KW-0614">Plasmid</keyword>
<feature type="transmembrane region" description="Helical" evidence="1">
    <location>
        <begin position="102"/>
        <end position="123"/>
    </location>
</feature>
<dbReference type="AlphaFoldDB" id="A0A2U9A377"/>
<dbReference type="EMBL" id="MG954379">
    <property type="protein sequence ID" value="AWO68666.1"/>
    <property type="molecule type" value="Genomic_DNA"/>
</dbReference>
<feature type="transmembrane region" description="Helical" evidence="1">
    <location>
        <begin position="34"/>
        <end position="61"/>
    </location>
</feature>
<evidence type="ECO:0000256" key="1">
    <source>
        <dbReference type="SAM" id="Phobius"/>
    </source>
</evidence>
<evidence type="ECO:0000313" key="2">
    <source>
        <dbReference type="EMBL" id="AWO68666.1"/>
    </source>
</evidence>
<proteinExistence type="predicted"/>
<reference evidence="2" key="1">
    <citation type="submission" date="2018-02" db="EMBL/GenBank/DDBJ databases">
        <title>Compatibility and mobilisation of RepAci1 and RepAci2 plasmids carrying antibiotic resistance genes.</title>
        <authorList>
            <person name="Blackwell G.A."/>
            <person name="Hall R.M."/>
        </authorList>
    </citation>
    <scope>NUCLEOTIDE SEQUENCE</scope>
    <source>
        <strain evidence="2">SGH0905</strain>
        <plasmid evidence="2">pS32-2</plasmid>
    </source>
</reference>
<geneLocation type="plasmid" evidence="2">
    <name>pS32-2</name>
</geneLocation>
<sequence length="371" mass="43050">MLIFSTVRTIYCVFNHLLLYTYTRYMVQTTMKSIWHMILLFLAIIALVTSSIFIVILNFYIQSTNTFIWLNFIIIAISLIYILSFIWNTFSELLKENDFKIIYVGLTLLLFMSVLASGTYLHLYTLRDQQNFTKLNNEDAKSKEFGIIQKNGRDNDVYIKLGNTRTSWALTRLAPIPDSSGASMYLMNGYCSLNYSDVSSQYMKKEMIKNISNKRLLNENLDIPKLSIMMHEFAHCIDIKRDYLTFNINADNSNKTTILGTNAITPKFRSHVKDLITYQEFGSASTLWKEVFADLYMAGYLYINHPGIADQIVQNWSKLREKNAEDDEGHSTSCWLNITQKLPKPKTNKELITWSDNIRSTSKCKSDFYKS</sequence>
<keyword evidence="1" id="KW-1133">Transmembrane helix</keyword>
<accession>A0A2U9A377</accession>
<protein>
    <submittedName>
        <fullName evidence="2">Uncharacterized protein</fullName>
    </submittedName>
</protein>